<dbReference type="CDD" id="cd06257">
    <property type="entry name" value="DnaJ"/>
    <property type="match status" value="1"/>
</dbReference>
<dbReference type="FunFam" id="1.10.287.110:FF:000305">
    <property type="entry name" value="Putative chaperone protein DNAj"/>
    <property type="match status" value="1"/>
</dbReference>
<protein>
    <recommendedName>
        <fullName evidence="2">J domain-containing protein</fullName>
    </recommendedName>
</protein>
<organism evidence="3 4">
    <name type="scientific">Leishmania martiniquensis</name>
    <dbReference type="NCBI Taxonomy" id="1580590"/>
    <lineage>
        <taxon>Eukaryota</taxon>
        <taxon>Discoba</taxon>
        <taxon>Euglenozoa</taxon>
        <taxon>Kinetoplastea</taxon>
        <taxon>Metakinetoplastina</taxon>
        <taxon>Trypanosomatida</taxon>
        <taxon>Trypanosomatidae</taxon>
        <taxon>Leishmaniinae</taxon>
        <taxon>Leishmania</taxon>
    </lineage>
</organism>
<comment type="caution">
    <text evidence="3">The sequence shown here is derived from an EMBL/GenBank/DDBJ whole genome shotgun (WGS) entry which is preliminary data.</text>
</comment>
<dbReference type="GO" id="GO:0005634">
    <property type="term" value="C:nucleus"/>
    <property type="evidence" value="ECO:0007669"/>
    <property type="project" value="TreeGrafter"/>
</dbReference>
<feature type="region of interest" description="Disordered" evidence="1">
    <location>
        <begin position="238"/>
        <end position="276"/>
    </location>
</feature>
<dbReference type="Proteomes" id="UP000673552">
    <property type="component" value="Chromosome 36"/>
</dbReference>
<dbReference type="RefSeq" id="XP_067174235.1">
    <property type="nucleotide sequence ID" value="XM_067318130.1"/>
</dbReference>
<dbReference type="PANTHER" id="PTHR44144">
    <property type="entry name" value="DNAJ HOMOLOG SUBFAMILY C MEMBER 9"/>
    <property type="match status" value="1"/>
</dbReference>
<dbReference type="SUPFAM" id="SSF46565">
    <property type="entry name" value="Chaperone J-domain"/>
    <property type="match status" value="1"/>
</dbReference>
<dbReference type="InterPro" id="IPR036869">
    <property type="entry name" value="J_dom_sf"/>
</dbReference>
<feature type="domain" description="J" evidence="2">
    <location>
        <begin position="7"/>
        <end position="69"/>
    </location>
</feature>
<feature type="compositionally biased region" description="Basic residues" evidence="1">
    <location>
        <begin position="239"/>
        <end position="250"/>
    </location>
</feature>
<evidence type="ECO:0000256" key="1">
    <source>
        <dbReference type="SAM" id="MobiDB-lite"/>
    </source>
</evidence>
<keyword evidence="4" id="KW-1185">Reference proteome</keyword>
<gene>
    <name evidence="3" type="ORF">LSCM1_00479</name>
</gene>
<dbReference type="Gene3D" id="1.10.287.110">
    <property type="entry name" value="DnaJ domain"/>
    <property type="match status" value="1"/>
</dbReference>
<dbReference type="InterPro" id="IPR056453">
    <property type="entry name" value="HTH_DNAJC9"/>
</dbReference>
<name>A0A836GI43_9TRYP</name>
<evidence type="ECO:0000259" key="2">
    <source>
        <dbReference type="PROSITE" id="PS50076"/>
    </source>
</evidence>
<sequence>MGAVKFQLYTTLGVSRKSSMEEVSRAYRRLALKYHPDRNPDGVEAFKRIANAYAVLSDPERRAVYDRTGFVSDSAGASHDMSDEAARQQRSAELADQVRGFFVAYAGSAEEREDVVRGYEECHGDFRKMLQRCLLFDNGVQGEVQRLHRLVTELIMKGKLSSTPAWESTSTPKDILKLEASLRRERQEAEEALKEMAGSGSPGAAVAAHGDLGALQVMIRQRQQSSYESMVNQLESKYVTKKNGARPSSKRTREVAPAASGGENASKGQRKTSRRP</sequence>
<dbReference type="PROSITE" id="PS50076">
    <property type="entry name" value="DNAJ_2"/>
    <property type="match status" value="1"/>
</dbReference>
<reference evidence="3 4" key="1">
    <citation type="submission" date="2021-03" db="EMBL/GenBank/DDBJ databases">
        <title>Leishmania (Mundinia) martiniquensis Genome sequencing and assembly.</title>
        <authorList>
            <person name="Almutairi H."/>
            <person name="Gatherer D."/>
        </authorList>
    </citation>
    <scope>NUCLEOTIDE SEQUENCE [LARGE SCALE GENOMIC DNA]</scope>
    <source>
        <strain evidence="3">LSCM1</strain>
    </source>
</reference>
<dbReference type="Pfam" id="PF23302">
    <property type="entry name" value="HTH_DNAJC9"/>
    <property type="match status" value="1"/>
</dbReference>
<dbReference type="KEGG" id="lmat:92510642"/>
<dbReference type="EMBL" id="JAFEUZ010000036">
    <property type="protein sequence ID" value="KAG5464298.1"/>
    <property type="molecule type" value="Genomic_DNA"/>
</dbReference>
<dbReference type="PANTHER" id="PTHR44144:SF1">
    <property type="entry name" value="DNAJ HOMOLOG SUBFAMILY C MEMBER 9"/>
    <property type="match status" value="1"/>
</dbReference>
<dbReference type="Pfam" id="PF00226">
    <property type="entry name" value="DnaJ"/>
    <property type="match status" value="1"/>
</dbReference>
<evidence type="ECO:0000313" key="4">
    <source>
        <dbReference type="Proteomes" id="UP000673552"/>
    </source>
</evidence>
<dbReference type="GeneID" id="92510642"/>
<dbReference type="SMART" id="SM00271">
    <property type="entry name" value="DnaJ"/>
    <property type="match status" value="1"/>
</dbReference>
<dbReference type="OrthoDB" id="10250354at2759"/>
<dbReference type="InterPro" id="IPR018253">
    <property type="entry name" value="DnaJ_domain_CS"/>
</dbReference>
<evidence type="ECO:0000313" key="3">
    <source>
        <dbReference type="EMBL" id="KAG5464298.1"/>
    </source>
</evidence>
<dbReference type="InterPro" id="IPR001623">
    <property type="entry name" value="DnaJ_domain"/>
</dbReference>
<dbReference type="GO" id="GO:0005737">
    <property type="term" value="C:cytoplasm"/>
    <property type="evidence" value="ECO:0007669"/>
    <property type="project" value="TreeGrafter"/>
</dbReference>
<dbReference type="PROSITE" id="PS00636">
    <property type="entry name" value="DNAJ_1"/>
    <property type="match status" value="1"/>
</dbReference>
<dbReference type="PRINTS" id="PR00625">
    <property type="entry name" value="JDOMAIN"/>
</dbReference>
<dbReference type="GO" id="GO:0031072">
    <property type="term" value="F:heat shock protein binding"/>
    <property type="evidence" value="ECO:0007669"/>
    <property type="project" value="TreeGrafter"/>
</dbReference>
<proteinExistence type="predicted"/>
<dbReference type="AlphaFoldDB" id="A0A836GI43"/>
<accession>A0A836GI43</accession>
<dbReference type="InterPro" id="IPR052594">
    <property type="entry name" value="J_domain-containing_protein"/>
</dbReference>